<proteinExistence type="predicted"/>
<dbReference type="Pfam" id="PF08239">
    <property type="entry name" value="SH3_3"/>
    <property type="match status" value="1"/>
</dbReference>
<dbReference type="SMART" id="SM00287">
    <property type="entry name" value="SH3b"/>
    <property type="match status" value="1"/>
</dbReference>
<dbReference type="EMBL" id="CP000448">
    <property type="protein sequence ID" value="ABI68929.1"/>
    <property type="molecule type" value="Genomic_DNA"/>
</dbReference>
<evidence type="ECO:0000256" key="1">
    <source>
        <dbReference type="SAM" id="SignalP"/>
    </source>
</evidence>
<organism evidence="3 4">
    <name type="scientific">Syntrophomonas wolfei subsp. wolfei (strain DSM 2245B / Goettingen)</name>
    <dbReference type="NCBI Taxonomy" id="335541"/>
    <lineage>
        <taxon>Bacteria</taxon>
        <taxon>Bacillati</taxon>
        <taxon>Bacillota</taxon>
        <taxon>Clostridia</taxon>
        <taxon>Eubacteriales</taxon>
        <taxon>Syntrophomonadaceae</taxon>
        <taxon>Syntrophomonas</taxon>
    </lineage>
</organism>
<name>Q0AWH5_SYNWW</name>
<evidence type="ECO:0000313" key="4">
    <source>
        <dbReference type="Proteomes" id="UP000001968"/>
    </source>
</evidence>
<dbReference type="PANTHER" id="PTHR37945:SF1">
    <property type="entry name" value="EXTRACELLULAR TUNGSTATE BINDING PROTEIN"/>
    <property type="match status" value="1"/>
</dbReference>
<reference evidence="4" key="1">
    <citation type="journal article" date="2010" name="Environ. Microbiol.">
        <title>The genome of Syntrophomonas wolfei: new insights into syntrophic metabolism and biohydrogen production.</title>
        <authorList>
            <person name="Sieber J.R."/>
            <person name="Sims D.R."/>
            <person name="Han C."/>
            <person name="Kim E."/>
            <person name="Lykidis A."/>
            <person name="Lapidus A.L."/>
            <person name="McDonnald E."/>
            <person name="Rohlin L."/>
            <person name="Culley D.E."/>
            <person name="Gunsalus R."/>
            <person name="McInerney M.J."/>
        </authorList>
    </citation>
    <scope>NUCLEOTIDE SEQUENCE [LARGE SCALE GENOMIC DNA]</scope>
    <source>
        <strain evidence="4">DSM 2245B / Goettingen</strain>
    </source>
</reference>
<dbReference type="Proteomes" id="UP000001968">
    <property type="component" value="Chromosome"/>
</dbReference>
<dbReference type="Gene3D" id="2.30.30.40">
    <property type="entry name" value="SH3 Domains"/>
    <property type="match status" value="1"/>
</dbReference>
<dbReference type="eggNOG" id="COG2998">
    <property type="taxonomic scope" value="Bacteria"/>
</dbReference>
<dbReference type="SUPFAM" id="SSF53850">
    <property type="entry name" value="Periplasmic binding protein-like II"/>
    <property type="match status" value="1"/>
</dbReference>
<dbReference type="InterPro" id="IPR003646">
    <property type="entry name" value="SH3-like_bac-type"/>
</dbReference>
<protein>
    <submittedName>
        <fullName evidence="3">ABC-type tungstate transport system permease component-like protein</fullName>
    </submittedName>
</protein>
<dbReference type="OrthoDB" id="186379at2"/>
<evidence type="ECO:0000313" key="3">
    <source>
        <dbReference type="EMBL" id="ABI68929.1"/>
    </source>
</evidence>
<dbReference type="Gene3D" id="3.40.190.10">
    <property type="entry name" value="Periplasmic binding protein-like II"/>
    <property type="match status" value="2"/>
</dbReference>
<evidence type="ECO:0000259" key="2">
    <source>
        <dbReference type="PROSITE" id="PS51781"/>
    </source>
</evidence>
<dbReference type="InterPro" id="IPR052738">
    <property type="entry name" value="ABC-Tungstate_binding"/>
</dbReference>
<dbReference type="InterPro" id="IPR024370">
    <property type="entry name" value="PBP_domain"/>
</dbReference>
<dbReference type="KEGG" id="swo:Swol_1630"/>
<dbReference type="RefSeq" id="WP_011641027.1">
    <property type="nucleotide sequence ID" value="NC_008346.1"/>
</dbReference>
<dbReference type="eggNOG" id="COG3103">
    <property type="taxonomic scope" value="Bacteria"/>
</dbReference>
<gene>
    <name evidence="3" type="ordered locus">Swol_1630</name>
</gene>
<dbReference type="PROSITE" id="PS51781">
    <property type="entry name" value="SH3B"/>
    <property type="match status" value="1"/>
</dbReference>
<feature type="chain" id="PRO_5004168589" evidence="1">
    <location>
        <begin position="28"/>
        <end position="358"/>
    </location>
</feature>
<feature type="domain" description="SH3b" evidence="2">
    <location>
        <begin position="298"/>
        <end position="358"/>
    </location>
</feature>
<accession>Q0AWH5</accession>
<keyword evidence="1" id="KW-0732">Signal</keyword>
<dbReference type="AlphaFoldDB" id="Q0AWH5"/>
<dbReference type="HOGENOM" id="CLU_061511_0_0_9"/>
<feature type="signal peptide" evidence="1">
    <location>
        <begin position="1"/>
        <end position="27"/>
    </location>
</feature>
<dbReference type="STRING" id="335541.Swol_1630"/>
<sequence>MKRFRNVVAVIAICMMAFTLLPFNVEAAQNVESTMTLATTTSTQDSGLLDYLLPVFEKDYNTKVKVIAVGSGQAMEMGQKGDADVLLVHSRAAEDKFVADGFGINRKDVMHNEFLIVGPASDPAKIKGTSDVVAAFKKIAASESKFVSRGDKSGTHTKELGIWKKAEITPALPWYIEAGKGMGDTLLMSGEMKAYTLADEATWLSWKGKTELTEILQGDKLLFNPYGVIAVNPAKHPGVHKNAANAFIEFMTGTKGQNMIASFGKEKYGKALFTPDALPKVVAPTPAPAPAPVAVSPTDKATVNVYALNVRTGPGTNYKVLGSVIKGTELQVLGSSGKWLKVKYGNREAYVAGWLVKK</sequence>
<keyword evidence="4" id="KW-1185">Reference proteome</keyword>
<dbReference type="PANTHER" id="PTHR37945">
    <property type="entry name" value="EXTRACELLULAR TUNGSTATE BINDING PROTEIN"/>
    <property type="match status" value="1"/>
</dbReference>
<dbReference type="Pfam" id="PF12849">
    <property type="entry name" value="PBP_like_2"/>
    <property type="match status" value="1"/>
</dbReference>